<organism evidence="2 3">
    <name type="scientific">Mycoplasma wenyonii (strain Massachusetts)</name>
    <name type="common">Eperythrozoon wenyonii</name>
    <dbReference type="NCBI Taxonomy" id="1197325"/>
    <lineage>
        <taxon>Bacteria</taxon>
        <taxon>Bacillati</taxon>
        <taxon>Mycoplasmatota</taxon>
        <taxon>Mollicutes</taxon>
        <taxon>Mycoplasmataceae</taxon>
        <taxon>Mycoplasma</taxon>
    </lineage>
</organism>
<dbReference type="Proteomes" id="UP000009005">
    <property type="component" value="Chromosome"/>
</dbReference>
<dbReference type="AlphaFoldDB" id="I6YBL0"/>
<proteinExistence type="predicted"/>
<accession>I6YBL0</accession>
<keyword evidence="1" id="KW-1133">Transmembrane helix</keyword>
<protein>
    <submittedName>
        <fullName evidence="2">Uncharacterized protein</fullName>
    </submittedName>
</protein>
<evidence type="ECO:0000256" key="1">
    <source>
        <dbReference type="SAM" id="Phobius"/>
    </source>
</evidence>
<reference evidence="2 3" key="1">
    <citation type="journal article" date="2012" name="J. Bacteriol.">
        <title>Complete genome sequence of Mycoplasma wenyonii strain Massachusetts.</title>
        <authorList>
            <person name="Dos Santos A.P."/>
            <person name="Guimaraes A.M."/>
            <person name="do Nascimento N.C."/>
            <person name="Sanmiguel P.J."/>
            <person name="Messick J.B."/>
        </authorList>
    </citation>
    <scope>NUCLEOTIDE SEQUENCE [LARGE SCALE GENOMIC DNA]</scope>
    <source>
        <strain evidence="2 3">Massachusetts</strain>
    </source>
</reference>
<dbReference type="RefSeq" id="WP_014850100.1">
    <property type="nucleotide sequence ID" value="NC_018149.1"/>
</dbReference>
<gene>
    <name evidence="2" type="ordered locus">WEN_03040</name>
</gene>
<keyword evidence="3" id="KW-1185">Reference proteome</keyword>
<sequence>MAFSPEQKKKFFLFNLGGGTIAGTCCGLSFVPWTGSGPSGPKTLRYGSWYPRFVLGSVEIENNGIKMPRELFVEASDSLKQEDHQEAEISFDKVTMKLGTKTLKAGDVFFKKSDGGEGEYYFAQHIWDTEFRLDNGEKKSWTELQGGNVKPSENGNSRGKIQAIKLKLKNGAGGGTSSTSSPNKSIIIVGQCSFKLNARESKPKEWKNIEMACKAVPNNSGNGGGGDQNQKITLTGEHKHHYVYTVTK</sequence>
<name>I6YBL0_MYCWM</name>
<dbReference type="PATRIC" id="fig|1197325.3.peg.658"/>
<evidence type="ECO:0000313" key="2">
    <source>
        <dbReference type="EMBL" id="AFN65391.1"/>
    </source>
</evidence>
<dbReference type="HOGENOM" id="CLU_1119231_0_0_14"/>
<dbReference type="KEGG" id="mwe:WEN_03040"/>
<keyword evidence="1" id="KW-0812">Transmembrane</keyword>
<dbReference type="EMBL" id="CP003703">
    <property type="protein sequence ID" value="AFN65391.1"/>
    <property type="molecule type" value="Genomic_DNA"/>
</dbReference>
<feature type="transmembrane region" description="Helical" evidence="1">
    <location>
        <begin position="12"/>
        <end position="33"/>
    </location>
</feature>
<evidence type="ECO:0000313" key="3">
    <source>
        <dbReference type="Proteomes" id="UP000009005"/>
    </source>
</evidence>
<keyword evidence="1" id="KW-0472">Membrane</keyword>